<comment type="caution">
    <text evidence="1">The sequence shown here is derived from an EMBL/GenBank/DDBJ whole genome shotgun (WGS) entry which is preliminary data.</text>
</comment>
<protein>
    <submittedName>
        <fullName evidence="1">Uncharacterized protein</fullName>
    </submittedName>
</protein>
<dbReference type="AlphaFoldDB" id="A0A444J3Z9"/>
<gene>
    <name evidence="1" type="ORF">VT99_11453</name>
</gene>
<accession>A0A444J3Z9</accession>
<sequence>MYSYAETMVVPLYSTAFMMRMEICGGGVEKGTLLSLFSIFPSYHDIQRL</sequence>
<proteinExistence type="predicted"/>
<organism evidence="1 2">
    <name type="scientific">Candidatus Electrothrix marina</name>
    <dbReference type="NCBI Taxonomy" id="1859130"/>
    <lineage>
        <taxon>Bacteria</taxon>
        <taxon>Pseudomonadati</taxon>
        <taxon>Thermodesulfobacteriota</taxon>
        <taxon>Desulfobulbia</taxon>
        <taxon>Desulfobulbales</taxon>
        <taxon>Desulfobulbaceae</taxon>
        <taxon>Candidatus Electrothrix</taxon>
    </lineage>
</organism>
<name>A0A444J3Z9_9BACT</name>
<reference evidence="1 2" key="1">
    <citation type="submission" date="2017-01" db="EMBL/GenBank/DDBJ databases">
        <title>The cable genome- insights into the physiology and evolution of filamentous bacteria capable of sulfide oxidation via long distance electron transfer.</title>
        <authorList>
            <person name="Schreiber L."/>
            <person name="Bjerg J.T."/>
            <person name="Boggild A."/>
            <person name="Van De Vossenberg J."/>
            <person name="Meysman F."/>
            <person name="Nielsen L.P."/>
            <person name="Schramm A."/>
            <person name="Kjeldsen K.U."/>
        </authorList>
    </citation>
    <scope>NUCLEOTIDE SEQUENCE [LARGE SCALE GENOMIC DNA]</scope>
    <source>
        <strain evidence="1">A2</strain>
    </source>
</reference>
<dbReference type="EMBL" id="MTKQ01000145">
    <property type="protein sequence ID" value="RWX47799.1"/>
    <property type="molecule type" value="Genomic_DNA"/>
</dbReference>
<feature type="non-terminal residue" evidence="1">
    <location>
        <position position="49"/>
    </location>
</feature>
<evidence type="ECO:0000313" key="1">
    <source>
        <dbReference type="EMBL" id="RWX47799.1"/>
    </source>
</evidence>
<dbReference type="Proteomes" id="UP000286862">
    <property type="component" value="Unassembled WGS sequence"/>
</dbReference>
<evidence type="ECO:0000313" key="2">
    <source>
        <dbReference type="Proteomes" id="UP000286862"/>
    </source>
</evidence>